<organism evidence="1 2">
    <name type="scientific">Methanomassiliicoccus intestinalis (strain Issoire-Mx1)</name>
    <dbReference type="NCBI Taxonomy" id="1295009"/>
    <lineage>
        <taxon>Archaea</taxon>
        <taxon>Methanobacteriati</taxon>
        <taxon>Thermoplasmatota</taxon>
        <taxon>Thermoplasmata</taxon>
        <taxon>Methanomassiliicoccales</taxon>
        <taxon>Methanomassiliicoccaceae</taxon>
        <taxon>Methanomassiliicoccus</taxon>
    </lineage>
</organism>
<evidence type="ECO:0000313" key="1">
    <source>
        <dbReference type="EMBL" id="AGY50217.1"/>
    </source>
</evidence>
<proteinExistence type="predicted"/>
<keyword evidence="2" id="KW-1185">Reference proteome</keyword>
<evidence type="ECO:0000313" key="2">
    <source>
        <dbReference type="Proteomes" id="UP000014070"/>
    </source>
</evidence>
<accession>U5Q1W9</accession>
<dbReference type="AlphaFoldDB" id="U5Q1W9"/>
<dbReference type="Proteomes" id="UP000014070">
    <property type="component" value="Chromosome"/>
</dbReference>
<sequence>MPLSKTLTKVFTMLVHGNSQATISMRLRKPKQRISEYVKELERLGYVRKKEGSSKPVIYEAGNVPDFLLDKLPEGYSCNTGRDYKAKIKGIAPTTPSLSHAPDHDSRFLNFHHSMCKVQVYKHGDIGFIEKDSWNRPIKNNTRSLRGELPYYEKPIHYENLVKLLGRMPYSPDPTVTIVVNESYKQGGDPKLLLLINPPELIVTPDEGDIWEQIAVEATKDIIDYLETELEWQLGAPILTKQKPHLEQYDESLKGISDRIVTYSESREVYLSDSRKGYEIGAHTPTLARIIVEAPEKIRGLEANVESMATQMTSFQNDLETFWSIYEMDAKRTKEAIRNDIEFKHFVMAKIGSTQQSEEPTTASTDFGVMYL</sequence>
<name>U5Q1W9_METII</name>
<dbReference type="STRING" id="1295009.MMINT_16675"/>
<reference evidence="1 2" key="1">
    <citation type="journal article" date="2013" name="Genome Announc.">
        <title>Genome sequence of 'Candidatus Methanomassiliicoccus intestinalis' Issoire-Mx1, a third thermoplasmatales-related methanogenic archaeon from human feces.</title>
        <authorList>
            <person name="Borrel G."/>
            <person name="Harris H.M."/>
            <person name="Parisot N."/>
            <person name="Gaci N."/>
            <person name="Tottey W."/>
            <person name="Mihajlovski A."/>
            <person name="Deane J."/>
            <person name="Gribaldo S."/>
            <person name="Bardot O."/>
            <person name="Peyretaillade E."/>
            <person name="Peyret P."/>
            <person name="O'Toole P.W."/>
            <person name="Brugere J.F."/>
        </authorList>
    </citation>
    <scope>NUCLEOTIDE SEQUENCE [LARGE SCALE GENOMIC DNA]</scope>
    <source>
        <strain evidence="1 2">Issoire-Mx1</strain>
    </source>
</reference>
<dbReference type="HOGENOM" id="CLU_743153_0_0_2"/>
<gene>
    <name evidence="1" type="ORF">MMINT_16675</name>
</gene>
<dbReference type="KEGG" id="mer:MMINT_16675"/>
<protein>
    <submittedName>
        <fullName evidence="1">Uncharacterized protein</fullName>
    </submittedName>
</protein>
<dbReference type="InParanoid" id="U5Q1W9"/>
<dbReference type="EMBL" id="CP005934">
    <property type="protein sequence ID" value="AGY50217.1"/>
    <property type="molecule type" value="Genomic_DNA"/>
</dbReference>